<gene>
    <name evidence="1" type="ORF">AVEN_130183_1</name>
</gene>
<keyword evidence="2" id="KW-1185">Reference proteome</keyword>
<protein>
    <submittedName>
        <fullName evidence="1">Uncharacterized protein</fullName>
    </submittedName>
</protein>
<proteinExistence type="predicted"/>
<dbReference type="EMBL" id="BGPR01006762">
    <property type="protein sequence ID" value="GBN21654.1"/>
    <property type="molecule type" value="Genomic_DNA"/>
</dbReference>
<accession>A0A4Y2M523</accession>
<reference evidence="1 2" key="1">
    <citation type="journal article" date="2019" name="Sci. Rep.">
        <title>Orb-weaving spider Araneus ventricosus genome elucidates the spidroin gene catalogue.</title>
        <authorList>
            <person name="Kono N."/>
            <person name="Nakamura H."/>
            <person name="Ohtoshi R."/>
            <person name="Moran D.A.P."/>
            <person name="Shinohara A."/>
            <person name="Yoshida Y."/>
            <person name="Fujiwara M."/>
            <person name="Mori M."/>
            <person name="Tomita M."/>
            <person name="Arakawa K."/>
        </authorList>
    </citation>
    <scope>NUCLEOTIDE SEQUENCE [LARGE SCALE GENOMIC DNA]</scope>
</reference>
<dbReference type="Proteomes" id="UP000499080">
    <property type="component" value="Unassembled WGS sequence"/>
</dbReference>
<sequence>MIQNIIEFSDDILGTSLPMLTSSRYANFSNSGQAYHKAGSSSCRSYEEEKFLQYTSETRVSETSRIDSGTTKSLTESLQKICTQTNHYVQKF</sequence>
<comment type="caution">
    <text evidence="1">The sequence shown here is derived from an EMBL/GenBank/DDBJ whole genome shotgun (WGS) entry which is preliminary data.</text>
</comment>
<dbReference type="AlphaFoldDB" id="A0A4Y2M523"/>
<organism evidence="1 2">
    <name type="scientific">Araneus ventricosus</name>
    <name type="common">Orbweaver spider</name>
    <name type="synonym">Epeira ventricosa</name>
    <dbReference type="NCBI Taxonomy" id="182803"/>
    <lineage>
        <taxon>Eukaryota</taxon>
        <taxon>Metazoa</taxon>
        <taxon>Ecdysozoa</taxon>
        <taxon>Arthropoda</taxon>
        <taxon>Chelicerata</taxon>
        <taxon>Arachnida</taxon>
        <taxon>Araneae</taxon>
        <taxon>Araneomorphae</taxon>
        <taxon>Entelegynae</taxon>
        <taxon>Araneoidea</taxon>
        <taxon>Araneidae</taxon>
        <taxon>Araneus</taxon>
    </lineage>
</organism>
<evidence type="ECO:0000313" key="2">
    <source>
        <dbReference type="Proteomes" id="UP000499080"/>
    </source>
</evidence>
<evidence type="ECO:0000313" key="1">
    <source>
        <dbReference type="EMBL" id="GBN21654.1"/>
    </source>
</evidence>
<name>A0A4Y2M523_ARAVE</name>